<feature type="non-terminal residue" evidence="3">
    <location>
        <position position="83"/>
    </location>
</feature>
<gene>
    <name evidence="3" type="primary">LOC118760871</name>
</gene>
<dbReference type="InterPro" id="IPR020904">
    <property type="entry name" value="Sc_DH/Rdtase_CS"/>
</dbReference>
<evidence type="ECO:0000313" key="2">
    <source>
        <dbReference type="Proteomes" id="UP000515154"/>
    </source>
</evidence>
<dbReference type="InterPro" id="IPR002347">
    <property type="entry name" value="SDR_fam"/>
</dbReference>
<dbReference type="PROSITE" id="PS51257">
    <property type="entry name" value="PROKAR_LIPOPROTEIN"/>
    <property type="match status" value="1"/>
</dbReference>
<evidence type="ECO:0000313" key="3">
    <source>
        <dbReference type="RefSeq" id="XP_036354366.1"/>
    </source>
</evidence>
<dbReference type="AlphaFoldDB" id="A0A7E6EFN9"/>
<name>A0A7E6EFN9_9MOLL</name>
<dbReference type="PROSITE" id="PS00061">
    <property type="entry name" value="ADH_SHORT"/>
    <property type="match status" value="1"/>
</dbReference>
<dbReference type="PANTHER" id="PTHR24322:SF483">
    <property type="entry name" value="SHORT-CHAIN DEHYDROGENASE_REDUCTASE 3"/>
    <property type="match status" value="1"/>
</dbReference>
<dbReference type="GO" id="GO:0016616">
    <property type="term" value="F:oxidoreductase activity, acting on the CH-OH group of donors, NAD or NADP as acceptor"/>
    <property type="evidence" value="ECO:0007669"/>
    <property type="project" value="TreeGrafter"/>
</dbReference>
<proteinExistence type="predicted"/>
<dbReference type="PANTHER" id="PTHR24322">
    <property type="entry name" value="PKSB"/>
    <property type="match status" value="1"/>
</dbReference>
<sequence>MQTIRSFLPSMQERGHGHIVTIGSCLGLMGINQTSAYASSKHALTAFSESLSYIAESSGYTGVKTTMVYPFQIDNEMFAGCIS</sequence>
<accession>A0A7E6EFN9</accession>
<dbReference type="Gene3D" id="3.40.50.720">
    <property type="entry name" value="NAD(P)-binding Rossmann-like Domain"/>
    <property type="match status" value="1"/>
</dbReference>
<organism evidence="2 3">
    <name type="scientific">Octopus sinensis</name>
    <name type="common">East Asian common octopus</name>
    <dbReference type="NCBI Taxonomy" id="2607531"/>
    <lineage>
        <taxon>Eukaryota</taxon>
        <taxon>Metazoa</taxon>
        <taxon>Spiralia</taxon>
        <taxon>Lophotrochozoa</taxon>
        <taxon>Mollusca</taxon>
        <taxon>Cephalopoda</taxon>
        <taxon>Coleoidea</taxon>
        <taxon>Octopodiformes</taxon>
        <taxon>Octopoda</taxon>
        <taxon>Incirrata</taxon>
        <taxon>Octopodidae</taxon>
        <taxon>Octopus</taxon>
    </lineage>
</organism>
<dbReference type="SUPFAM" id="SSF51735">
    <property type="entry name" value="NAD(P)-binding Rossmann-fold domains"/>
    <property type="match status" value="1"/>
</dbReference>
<evidence type="ECO:0000256" key="1">
    <source>
        <dbReference type="ARBA" id="ARBA00023002"/>
    </source>
</evidence>
<keyword evidence="2" id="KW-1185">Reference proteome</keyword>
<dbReference type="RefSeq" id="XP_036354366.1">
    <property type="nucleotide sequence ID" value="XM_036498473.1"/>
</dbReference>
<dbReference type="KEGG" id="osn:118760871"/>
<protein>
    <submittedName>
        <fullName evidence="3">Retinol dehydrogenase 10-A-like</fullName>
    </submittedName>
</protein>
<dbReference type="InterPro" id="IPR036291">
    <property type="entry name" value="NAD(P)-bd_dom_sf"/>
</dbReference>
<dbReference type="GO" id="GO:0005811">
    <property type="term" value="C:lipid droplet"/>
    <property type="evidence" value="ECO:0007669"/>
    <property type="project" value="TreeGrafter"/>
</dbReference>
<dbReference type="Pfam" id="PF00106">
    <property type="entry name" value="adh_short"/>
    <property type="match status" value="1"/>
</dbReference>
<reference evidence="3" key="1">
    <citation type="submission" date="2025-08" db="UniProtKB">
        <authorList>
            <consortium name="RefSeq"/>
        </authorList>
    </citation>
    <scope>IDENTIFICATION</scope>
</reference>
<dbReference type="PRINTS" id="PR00081">
    <property type="entry name" value="GDHRDH"/>
</dbReference>
<keyword evidence="1" id="KW-0560">Oxidoreductase</keyword>
<dbReference type="Proteomes" id="UP000515154">
    <property type="component" value="Unplaced"/>
</dbReference>